<dbReference type="SUPFAM" id="SSF53474">
    <property type="entry name" value="alpha/beta-Hydrolases"/>
    <property type="match status" value="1"/>
</dbReference>
<dbReference type="GO" id="GO:0004252">
    <property type="term" value="F:serine-type endopeptidase activity"/>
    <property type="evidence" value="ECO:0007669"/>
    <property type="project" value="TreeGrafter"/>
</dbReference>
<proteinExistence type="predicted"/>
<dbReference type="SUPFAM" id="SSF82171">
    <property type="entry name" value="DPP6 N-terminal domain-like"/>
    <property type="match status" value="1"/>
</dbReference>
<keyword evidence="1" id="KW-0378">Hydrolase</keyword>
<organism evidence="4 5">
    <name type="scientific">Sunxiuqinia dokdonensis</name>
    <dbReference type="NCBI Taxonomy" id="1409788"/>
    <lineage>
        <taxon>Bacteria</taxon>
        <taxon>Pseudomonadati</taxon>
        <taxon>Bacteroidota</taxon>
        <taxon>Bacteroidia</taxon>
        <taxon>Marinilabiliales</taxon>
        <taxon>Prolixibacteraceae</taxon>
        <taxon>Sunxiuqinia</taxon>
    </lineage>
</organism>
<dbReference type="AlphaFoldDB" id="A0A0L8V505"/>
<evidence type="ECO:0000313" key="4">
    <source>
        <dbReference type="EMBL" id="KOH43272.1"/>
    </source>
</evidence>
<dbReference type="PATRIC" id="fig|1409788.3.peg.3989"/>
<evidence type="ECO:0000259" key="3">
    <source>
        <dbReference type="Pfam" id="PF00326"/>
    </source>
</evidence>
<gene>
    <name evidence="4" type="ORF">NC99_39020</name>
</gene>
<dbReference type="OrthoDB" id="9812921at2"/>
<feature type="chain" id="PRO_5005591221" description="Peptidase S9 prolyl oligopeptidase catalytic domain-containing protein" evidence="2">
    <location>
        <begin position="26"/>
        <end position="836"/>
    </location>
</feature>
<comment type="caution">
    <text evidence="4">The sequence shown here is derived from an EMBL/GenBank/DDBJ whole genome shotgun (WGS) entry which is preliminary data.</text>
</comment>
<evidence type="ECO:0000256" key="1">
    <source>
        <dbReference type="ARBA" id="ARBA00022801"/>
    </source>
</evidence>
<dbReference type="PANTHER" id="PTHR42776">
    <property type="entry name" value="SERINE PEPTIDASE S9 FAMILY MEMBER"/>
    <property type="match status" value="1"/>
</dbReference>
<dbReference type="EMBL" id="LGIA01000193">
    <property type="protein sequence ID" value="KOH43272.1"/>
    <property type="molecule type" value="Genomic_DNA"/>
</dbReference>
<keyword evidence="5" id="KW-1185">Reference proteome</keyword>
<evidence type="ECO:0000256" key="2">
    <source>
        <dbReference type="SAM" id="SignalP"/>
    </source>
</evidence>
<dbReference type="InterPro" id="IPR029058">
    <property type="entry name" value="AB_hydrolase_fold"/>
</dbReference>
<keyword evidence="2" id="KW-0732">Signal</keyword>
<dbReference type="RefSeq" id="WP_053187061.1">
    <property type="nucleotide sequence ID" value="NZ_LGIA01000193.1"/>
</dbReference>
<reference evidence="5" key="1">
    <citation type="submission" date="2015-07" db="EMBL/GenBank/DDBJ databases">
        <title>Genome sequencing of Sunxiuqinia dokdonensis strain SK.</title>
        <authorList>
            <person name="Ahn S."/>
            <person name="Kim B.-C."/>
        </authorList>
    </citation>
    <scope>NUCLEOTIDE SEQUENCE [LARGE SCALE GENOMIC DNA]</scope>
    <source>
        <strain evidence="5">SK</strain>
    </source>
</reference>
<accession>A0A0L8V505</accession>
<dbReference type="PANTHER" id="PTHR42776:SF27">
    <property type="entry name" value="DIPEPTIDYL PEPTIDASE FAMILY MEMBER 6"/>
    <property type="match status" value="1"/>
</dbReference>
<dbReference type="Proteomes" id="UP000036958">
    <property type="component" value="Unassembled WGS sequence"/>
</dbReference>
<dbReference type="Gene3D" id="3.40.50.1820">
    <property type="entry name" value="alpha/beta hydrolase"/>
    <property type="match status" value="1"/>
</dbReference>
<feature type="domain" description="Peptidase S9 prolyl oligopeptidase catalytic" evidence="3">
    <location>
        <begin position="648"/>
        <end position="819"/>
    </location>
</feature>
<sequence>MMKSFNPLFLLFLCLLLAVGQELTAQNDPEKLQKMADSHYELSKLKMSENGRWLTAWKSYDLNRDTLLIFDSRAPGKPAAYRTKVTNISFPGSNCLLTKSGQRAELLNLEKQTGAYFHGVKRVQALKNKDQFVLHYNAEGDNRFELRHASSDLLNEASRVSSFYLAEDDHIYVVSETENSEFEVLRIRDQVTETVYLSPRKISSLTVDPGGQGIMIHEQNPEDSSPNILYLDLKTKTTWPLNGLLSRPFQRAFTDVISEGRVYSLRLWVQRTKEDTSLVDIWYGNDKGLEEKFYPPTREAYYVWEPKNKKLQPLGNKQLTKSANIGNKRYFLSFDPYLLQDYTKRAPLKLFRYDRLENTYTVIDTLSYSLYTSPDGQDVLYFKNNSWQVYHIPSGTAMTVGGSQLKTPYFTTDDKAVLFDGDDGLWRFDLEDRQLSRTGNFEGTRVRILNESSKPIPGGFNFSRKTVDLEKPLVLELLDSLNNERSYVLWKKGKPKTIIPKTSKRIQYLNYNQAYDCFSWLEEDYNLPPRVVFKAMGKPGRLLYQSNPQDTAILSLKREIVSYTNSDGVPLKGILYYPLNFDHSKQYPMVVHIYQVQSKKRANQYPVAAYGKANNDGFSLRLLLEQGYFVYFPDIVYGDKGTGLSALDCVNHALDAVSSNGLIDHEKIGLIGHSHGGYETNFIATHSSRFAAYVSGAGNSDIVRSYFSFNFNFLSPFYWQYETGQYDMNQSFSDNKDLYFQNNPIHYVDRVNAPILLWTGKNDRNIYWEQTMEFYIGLKRNNKKVVALFYTKEAHALFAPEACRDLTSRVLQWFGYFLKGETNAEWIDQEIKEDAG</sequence>
<protein>
    <recommendedName>
        <fullName evidence="3">Peptidase S9 prolyl oligopeptidase catalytic domain-containing protein</fullName>
    </recommendedName>
</protein>
<dbReference type="Pfam" id="PF00326">
    <property type="entry name" value="Peptidase_S9"/>
    <property type="match status" value="1"/>
</dbReference>
<dbReference type="STRING" id="1409788.NC99_39020"/>
<feature type="signal peptide" evidence="2">
    <location>
        <begin position="1"/>
        <end position="25"/>
    </location>
</feature>
<dbReference type="InterPro" id="IPR001375">
    <property type="entry name" value="Peptidase_S9_cat"/>
</dbReference>
<dbReference type="GO" id="GO:0006508">
    <property type="term" value="P:proteolysis"/>
    <property type="evidence" value="ECO:0007669"/>
    <property type="project" value="InterPro"/>
</dbReference>
<evidence type="ECO:0000313" key="5">
    <source>
        <dbReference type="Proteomes" id="UP000036958"/>
    </source>
</evidence>
<name>A0A0L8V505_9BACT</name>